<dbReference type="OrthoDB" id="2157530at2759"/>
<feature type="domain" description="Heterokaryon incompatibility" evidence="1">
    <location>
        <begin position="42"/>
        <end position="180"/>
    </location>
</feature>
<sequence>MYEAVSLEPGEFRVLQLDPAHDVDDPIVTHLIKAPVHSPPIYDALSYRWEGGDLQTVSVNGADLHVTDNLYAALRSLRQEAHPLPRVLWVDSLCINQGSGPERAEQVPLMGEIYSQAHAVRIWLGEEVLGAGDAFKLVRDCGTLTPAEVVGRVLDDEEGAKALVEVLQRSYWNRIWMFQEVVLATDAIVHCGSHEAPWSSFKWLHQVTSENSFWEEFEFDDEWIRDLRRALFRISLFNIPREVAEDVNSVSIPTRHLQATDPRDKVYGLMGVCGELSKAIKVDYAAPVRDVYADFARSQIEAEGDLLTLLTAGSWAPQNGEDIQLPSWVPDLRGTAGVDTRYMTGAYLGTYNADGSDGSDPFFSFSTDGEDHIIEVEALIYDSVDVYMKNEHEDEDHRKVLIDTFCKTADGGEFSVSKLRQYFEVITFGKPILAASKDQLDRRQKKGLERLALGMFEDLLHRYGPQQAFVDFVQSFSDVGLDLLDKHSSEISPDFGPDELRRDEAEYLFRTGSIGDAAAATFATANGCIGIGPRDLEQGGLVAIVRGSRVPLLLRRQDDNFRLVGPAYVSNIMQGEAVSASDGSTDQSFERVKII</sequence>
<dbReference type="Pfam" id="PF26639">
    <property type="entry name" value="Het-6_barrel"/>
    <property type="match status" value="1"/>
</dbReference>
<comment type="caution">
    <text evidence="2">The sequence shown here is derived from an EMBL/GenBank/DDBJ whole genome shotgun (WGS) entry which is preliminary data.</text>
</comment>
<gene>
    <name evidence="2" type="ORF">DHEL01_v212235</name>
</gene>
<dbReference type="Proteomes" id="UP000094444">
    <property type="component" value="Unassembled WGS sequence"/>
</dbReference>
<evidence type="ECO:0000313" key="2">
    <source>
        <dbReference type="EMBL" id="POS69371.1"/>
    </source>
</evidence>
<dbReference type="PANTHER" id="PTHR24148:SF64">
    <property type="entry name" value="HETEROKARYON INCOMPATIBILITY DOMAIN-CONTAINING PROTEIN"/>
    <property type="match status" value="1"/>
</dbReference>
<organism evidence="2 3">
    <name type="scientific">Diaporthe helianthi</name>
    <dbReference type="NCBI Taxonomy" id="158607"/>
    <lineage>
        <taxon>Eukaryota</taxon>
        <taxon>Fungi</taxon>
        <taxon>Dikarya</taxon>
        <taxon>Ascomycota</taxon>
        <taxon>Pezizomycotina</taxon>
        <taxon>Sordariomycetes</taxon>
        <taxon>Sordariomycetidae</taxon>
        <taxon>Diaporthales</taxon>
        <taxon>Diaporthaceae</taxon>
        <taxon>Diaporthe</taxon>
    </lineage>
</organism>
<dbReference type="STRING" id="158607.A0A2P5HGJ6"/>
<dbReference type="InterPro" id="IPR052895">
    <property type="entry name" value="HetReg/Transcr_Mod"/>
</dbReference>
<keyword evidence="3" id="KW-1185">Reference proteome</keyword>
<dbReference type="PANTHER" id="PTHR24148">
    <property type="entry name" value="ANKYRIN REPEAT DOMAIN-CONTAINING PROTEIN 39 HOMOLOG-RELATED"/>
    <property type="match status" value="1"/>
</dbReference>
<name>A0A2P5HGJ6_DIAHE</name>
<protein>
    <submittedName>
        <fullName evidence="2">HET domain-containing protein</fullName>
    </submittedName>
</protein>
<proteinExistence type="predicted"/>
<reference evidence="2" key="1">
    <citation type="submission" date="2017-09" db="EMBL/GenBank/DDBJ databases">
        <title>Polyketide synthases of a Diaporthe helianthi virulent isolate.</title>
        <authorList>
            <person name="Baroncelli R."/>
        </authorList>
    </citation>
    <scope>NUCLEOTIDE SEQUENCE [LARGE SCALE GENOMIC DNA]</scope>
    <source>
        <strain evidence="2">7/96</strain>
    </source>
</reference>
<dbReference type="InterPro" id="IPR010730">
    <property type="entry name" value="HET"/>
</dbReference>
<accession>A0A2P5HGJ6</accession>
<evidence type="ECO:0000313" key="3">
    <source>
        <dbReference type="Proteomes" id="UP000094444"/>
    </source>
</evidence>
<evidence type="ECO:0000259" key="1">
    <source>
        <dbReference type="Pfam" id="PF06985"/>
    </source>
</evidence>
<dbReference type="AlphaFoldDB" id="A0A2P5HGJ6"/>
<dbReference type="Pfam" id="PF06985">
    <property type="entry name" value="HET"/>
    <property type="match status" value="1"/>
</dbReference>
<dbReference type="EMBL" id="MAVT02002361">
    <property type="protein sequence ID" value="POS69371.1"/>
    <property type="molecule type" value="Genomic_DNA"/>
</dbReference>
<dbReference type="InParanoid" id="A0A2P5HGJ6"/>